<comment type="caution">
    <text evidence="1">The sequence shown here is derived from an EMBL/GenBank/DDBJ whole genome shotgun (WGS) entry which is preliminary data.</text>
</comment>
<evidence type="ECO:0000313" key="2">
    <source>
        <dbReference type="Proteomes" id="UP000012099"/>
    </source>
</evidence>
<evidence type="ECO:0000313" key="1">
    <source>
        <dbReference type="EMBL" id="EMM98246.1"/>
    </source>
</evidence>
<organism evidence="1 2">
    <name type="scientific">Leptospira noguchii str. 2007001578</name>
    <dbReference type="NCBI Taxonomy" id="1049974"/>
    <lineage>
        <taxon>Bacteria</taxon>
        <taxon>Pseudomonadati</taxon>
        <taxon>Spirochaetota</taxon>
        <taxon>Spirochaetia</taxon>
        <taxon>Leptospirales</taxon>
        <taxon>Leptospiraceae</taxon>
        <taxon>Leptospira</taxon>
    </lineage>
</organism>
<dbReference type="EMBL" id="AHMH02000160">
    <property type="protein sequence ID" value="EMM98246.1"/>
    <property type="molecule type" value="Genomic_DNA"/>
</dbReference>
<name>A0ABN0IUT7_9LEPT</name>
<sequence>MKSFGSNPKSNGLHPNKVNEEVEKEVLGYSLIHSIPRMFTTQNYIIKYPIIYTLRA</sequence>
<proteinExistence type="predicted"/>
<protein>
    <submittedName>
        <fullName evidence="1">Uncharacterized protein</fullName>
    </submittedName>
</protein>
<accession>A0ABN0IUT7</accession>
<gene>
    <name evidence="1" type="ORF">LEP1GSC035_0018</name>
</gene>
<keyword evidence="2" id="KW-1185">Reference proteome</keyword>
<dbReference type="Proteomes" id="UP000012099">
    <property type="component" value="Unassembled WGS sequence"/>
</dbReference>
<reference evidence="1 2" key="1">
    <citation type="submission" date="2013-01" db="EMBL/GenBank/DDBJ databases">
        <authorList>
            <person name="Harkins D.M."/>
            <person name="Durkin A.S."/>
            <person name="Brinkac L.M."/>
            <person name="Haft D.H."/>
            <person name="Selengut J.D."/>
            <person name="Sanka R."/>
            <person name="DePew J."/>
            <person name="Purushe J."/>
            <person name="Whelen A.C."/>
            <person name="Vinetz J.M."/>
            <person name="Sutton G.G."/>
            <person name="Nierman W.C."/>
            <person name="Fouts D.E."/>
        </authorList>
    </citation>
    <scope>NUCLEOTIDE SEQUENCE [LARGE SCALE GENOMIC DNA]</scope>
    <source>
        <strain evidence="1 2">2007001578</strain>
    </source>
</reference>